<dbReference type="PROSITE" id="PS51885">
    <property type="entry name" value="NEPRILYSIN"/>
    <property type="match status" value="1"/>
</dbReference>
<dbReference type="Pfam" id="PF01431">
    <property type="entry name" value="Peptidase_M13"/>
    <property type="match status" value="1"/>
</dbReference>
<keyword evidence="4" id="KW-0479">Metal-binding</keyword>
<dbReference type="InterPro" id="IPR024079">
    <property type="entry name" value="MetalloPept_cat_dom_sf"/>
</dbReference>
<comment type="cofactor">
    <cofactor evidence="1">
        <name>Zn(2+)</name>
        <dbReference type="ChEBI" id="CHEBI:29105"/>
    </cofactor>
</comment>
<dbReference type="PRINTS" id="PR00786">
    <property type="entry name" value="NEPRILYSIN"/>
</dbReference>
<feature type="domain" description="Peptidase M13 N-terminal" evidence="10">
    <location>
        <begin position="38"/>
        <end position="414"/>
    </location>
</feature>
<evidence type="ECO:0000256" key="8">
    <source>
        <dbReference type="SAM" id="SignalP"/>
    </source>
</evidence>
<evidence type="ECO:0000259" key="10">
    <source>
        <dbReference type="Pfam" id="PF05649"/>
    </source>
</evidence>
<dbReference type="Pfam" id="PF05649">
    <property type="entry name" value="Peptidase_M13_N"/>
    <property type="match status" value="1"/>
</dbReference>
<dbReference type="CDD" id="cd08662">
    <property type="entry name" value="M13"/>
    <property type="match status" value="1"/>
</dbReference>
<dbReference type="InterPro" id="IPR008753">
    <property type="entry name" value="Peptidase_M13_N"/>
</dbReference>
<feature type="chain" id="PRO_5012808125" description="Peptidase M13" evidence="8">
    <location>
        <begin position="18"/>
        <end position="670"/>
    </location>
</feature>
<evidence type="ECO:0008006" key="13">
    <source>
        <dbReference type="Google" id="ProtNLM"/>
    </source>
</evidence>
<keyword evidence="12" id="KW-1185">Reference proteome</keyword>
<gene>
    <name evidence="11" type="ORF">BSZ36_16360</name>
</gene>
<feature type="domain" description="Peptidase M13 C-terminal" evidence="9">
    <location>
        <begin position="466"/>
        <end position="667"/>
    </location>
</feature>
<keyword evidence="6" id="KW-0862">Zinc</keyword>
<accession>A0A259U3L2</accession>
<dbReference type="GO" id="GO:0005886">
    <property type="term" value="C:plasma membrane"/>
    <property type="evidence" value="ECO:0007669"/>
    <property type="project" value="TreeGrafter"/>
</dbReference>
<evidence type="ECO:0000256" key="7">
    <source>
        <dbReference type="ARBA" id="ARBA00023049"/>
    </source>
</evidence>
<dbReference type="InParanoid" id="A0A259U3L2"/>
<evidence type="ECO:0000256" key="4">
    <source>
        <dbReference type="ARBA" id="ARBA00022723"/>
    </source>
</evidence>
<keyword evidence="7" id="KW-0482">Metalloprotease</keyword>
<evidence type="ECO:0000313" key="12">
    <source>
        <dbReference type="Proteomes" id="UP000216446"/>
    </source>
</evidence>
<evidence type="ECO:0000256" key="5">
    <source>
        <dbReference type="ARBA" id="ARBA00022801"/>
    </source>
</evidence>
<evidence type="ECO:0000259" key="9">
    <source>
        <dbReference type="Pfam" id="PF01431"/>
    </source>
</evidence>
<dbReference type="RefSeq" id="WP_094550857.1">
    <property type="nucleotide sequence ID" value="NZ_MQWB01000001.1"/>
</dbReference>
<keyword evidence="3" id="KW-0645">Protease</keyword>
<evidence type="ECO:0000256" key="3">
    <source>
        <dbReference type="ARBA" id="ARBA00022670"/>
    </source>
</evidence>
<evidence type="ECO:0000256" key="6">
    <source>
        <dbReference type="ARBA" id="ARBA00022833"/>
    </source>
</evidence>
<dbReference type="Proteomes" id="UP000216446">
    <property type="component" value="Unassembled WGS sequence"/>
</dbReference>
<evidence type="ECO:0000256" key="1">
    <source>
        <dbReference type="ARBA" id="ARBA00001947"/>
    </source>
</evidence>
<proteinExistence type="inferred from homology"/>
<dbReference type="InterPro" id="IPR000718">
    <property type="entry name" value="Peptidase_M13"/>
</dbReference>
<keyword evidence="8" id="KW-0732">Signal</keyword>
<dbReference type="GO" id="GO:0004222">
    <property type="term" value="F:metalloendopeptidase activity"/>
    <property type="evidence" value="ECO:0007669"/>
    <property type="project" value="InterPro"/>
</dbReference>
<dbReference type="Gene3D" id="3.40.390.10">
    <property type="entry name" value="Collagenase (Catalytic Domain)"/>
    <property type="match status" value="1"/>
</dbReference>
<evidence type="ECO:0000313" key="11">
    <source>
        <dbReference type="EMBL" id="OZC04414.1"/>
    </source>
</evidence>
<dbReference type="PANTHER" id="PTHR11733">
    <property type="entry name" value="ZINC METALLOPROTEASE FAMILY M13 NEPRILYSIN-RELATED"/>
    <property type="match status" value="1"/>
</dbReference>
<dbReference type="InterPro" id="IPR042089">
    <property type="entry name" value="Peptidase_M13_dom_2"/>
</dbReference>
<dbReference type="EMBL" id="MQWB01000001">
    <property type="protein sequence ID" value="OZC04414.1"/>
    <property type="molecule type" value="Genomic_DNA"/>
</dbReference>
<dbReference type="Gene3D" id="1.10.1380.10">
    <property type="entry name" value="Neutral endopeptidase , domain2"/>
    <property type="match status" value="1"/>
</dbReference>
<comment type="caution">
    <text evidence="11">The sequence shown here is derived from an EMBL/GenBank/DDBJ whole genome shotgun (WGS) entry which is preliminary data.</text>
</comment>
<dbReference type="GO" id="GO:0046872">
    <property type="term" value="F:metal ion binding"/>
    <property type="evidence" value="ECO:0007669"/>
    <property type="project" value="UniProtKB-KW"/>
</dbReference>
<dbReference type="GO" id="GO:0016485">
    <property type="term" value="P:protein processing"/>
    <property type="evidence" value="ECO:0007669"/>
    <property type="project" value="TreeGrafter"/>
</dbReference>
<organism evidence="11 12">
    <name type="scientific">Rubricoccus marinus</name>
    <dbReference type="NCBI Taxonomy" id="716817"/>
    <lineage>
        <taxon>Bacteria</taxon>
        <taxon>Pseudomonadati</taxon>
        <taxon>Rhodothermota</taxon>
        <taxon>Rhodothermia</taxon>
        <taxon>Rhodothermales</taxon>
        <taxon>Rubricoccaceae</taxon>
        <taxon>Rubricoccus</taxon>
    </lineage>
</organism>
<keyword evidence="5" id="KW-0378">Hydrolase</keyword>
<protein>
    <recommendedName>
        <fullName evidence="13">Peptidase M13</fullName>
    </recommendedName>
</protein>
<reference evidence="11 12" key="1">
    <citation type="submission" date="2016-11" db="EMBL/GenBank/DDBJ databases">
        <title>Study of marine rhodopsin-containing bacteria.</title>
        <authorList>
            <person name="Yoshizawa S."/>
            <person name="Kumagai Y."/>
            <person name="Kogure K."/>
        </authorList>
    </citation>
    <scope>NUCLEOTIDE SEQUENCE [LARGE SCALE GENOMIC DNA]</scope>
    <source>
        <strain evidence="11 12">SG-29</strain>
    </source>
</reference>
<dbReference type="AlphaFoldDB" id="A0A259U3L2"/>
<feature type="signal peptide" evidence="8">
    <location>
        <begin position="1"/>
        <end position="17"/>
    </location>
</feature>
<comment type="similarity">
    <text evidence="2">Belongs to the peptidase M13 family.</text>
</comment>
<dbReference type="OrthoDB" id="9775677at2"/>
<dbReference type="SUPFAM" id="SSF55486">
    <property type="entry name" value="Metalloproteases ('zincins'), catalytic domain"/>
    <property type="match status" value="1"/>
</dbReference>
<sequence length="670" mass="74352">MKRLLFATLLLASGASAQTSAPLGLGVDTTAMDRTVRPQDDLFRYTNGRWLETVQIPDDKSRYGSFDILREKAEADVRAIVEDAAAGRVDDPDAQRIAAVYTAYMDSARVDALGVTPLAPDFARIDAIASRDDLARYFAANARGTFGPSPLAAFVTVDARNSGQHITALWQTGTGLPDRSYYLEDGFADERAAYVDYLATIHDLADLPGDAQEAARTVLALETEIARHQWTRVENRDPEARYNKMAWTELVATYPQVRLPILLSGSGFPAVDSVIVNQPSYVAALNTMMRRTPLEDWKTWARLQTVSEAAGLLSKPFAEANFDFFGRTLSGQTADRVRWKKAVGAASGALGEGIGRVYVARHFPPEAKARMDEMIRNLQVAMRQSISELEWMTDETKQAALAKLDDYTFKIGYPDEWEDYSALDLRPDDLIGNTRKIAAWNWEDMLSDLGQAPDRAEWGMTPQTVNAYYNPSFNEIVFPAAILQPPFFNVEADDAVNYGGIGAVIGHEFSHGFDDQGSQYDGQGNLRNWWSEADRTEFEALTDRLVAQYDGYEPLAGETVNGRLTLGENIADLAGLTMAYRAYRLSLDGEEAPIIDGYTGDQRVFLGWAQVWRNAYRDAYLTQLLKTDSHSPGPYRAVGPLSHIPAFYTAFGVEPGDGLYLAPEDRIKLW</sequence>
<name>A0A259U3L2_9BACT</name>
<dbReference type="InterPro" id="IPR018497">
    <property type="entry name" value="Peptidase_M13_C"/>
</dbReference>
<dbReference type="PANTHER" id="PTHR11733:SF167">
    <property type="entry name" value="FI17812P1-RELATED"/>
    <property type="match status" value="1"/>
</dbReference>
<evidence type="ECO:0000256" key="2">
    <source>
        <dbReference type="ARBA" id="ARBA00007357"/>
    </source>
</evidence>